<name>A0A8S2J8U9_9BILA</name>
<feature type="domain" description="Regulator of MON1-CCZ1 complex N-terminal" evidence="4">
    <location>
        <begin position="435"/>
        <end position="553"/>
    </location>
</feature>
<dbReference type="InterPro" id="IPR003377">
    <property type="entry name" value="Cornichon"/>
</dbReference>
<dbReference type="SMART" id="SM01398">
    <property type="entry name" value="Cornichon"/>
    <property type="match status" value="1"/>
</dbReference>
<dbReference type="Pfam" id="PF21029">
    <property type="entry name" value="RMC1_N"/>
    <property type="match status" value="1"/>
</dbReference>
<dbReference type="Pfam" id="PF07035">
    <property type="entry name" value="RMC1_C"/>
    <property type="match status" value="1"/>
</dbReference>
<evidence type="ECO:0000313" key="5">
    <source>
        <dbReference type="EMBL" id="CAF3798417.1"/>
    </source>
</evidence>
<dbReference type="GO" id="GO:0031902">
    <property type="term" value="C:late endosome membrane"/>
    <property type="evidence" value="ECO:0007669"/>
    <property type="project" value="TreeGrafter"/>
</dbReference>
<reference evidence="5" key="1">
    <citation type="submission" date="2021-02" db="EMBL/GenBank/DDBJ databases">
        <authorList>
            <person name="Nowell W R."/>
        </authorList>
    </citation>
    <scope>NUCLEOTIDE SEQUENCE</scope>
</reference>
<sequence>MTFTFVAIAYIIALILTALLIFFAIWHIIAFDELKNDHKNPIEQCNSLNPLIIPEYGTHIFINVLFLLGGEWLTLFFNMPLIAYHINKFRIRPMTNNQSGYFLKLSSQPIVFEPISNGTSVFYDKDNQQLFCIEMSYEQEENTDSFRFTRRKKQNRRIISNSIISENQLNLNQEQLIRNIENKIEMISSTYFWKQFESYFLEWINNQLTSIDILCYGLGQISSSISSQYQYALLKLLEKTFQTKIQTIYLYDPIWTKDEYEFLRNNNSFSKYEILKENNQAYQTTNCSSFIYIPFCSKPIHNNLLYSNWNRKNLKEILFFGNSLDKFANEIQFDQKNFFYIYQATSFACEKSLPLFEHYTNAFNEQVLTSFDRTSVPIINEKEIVQLKRGKNQKIIDNKNQLEKITIEQLSDEIWSLRIKPIYSTEDEIVVSSDCVTVKGNRHEQAYSFRLEDKGAIQSIKFNPDLSVLAIKRNSNSVEFLNFAPIPQTNSSSRTSMPTATTILQPDAIEYSQLSKTKSNKFFDFNWLSDKEIVFVTDQSIEHYLLNAEKRTLRPLKHQLVLNINWQLFSREMNILLISAGSLSGNALTPFSFHKMQQQQLVKLPKFEVDLPQAQTMNQRSNSIASSASTQSASRRCSELTERDCMLATIYDKAYLLVIRQVFRVAGQGSVEVVLYQIEADHKPAQKRHILRLNLYGKCALNVVDNLILIHHQPTKTTHIYDIEENSTSQYDGFQTIHEPLLAQLSIQPINVNWQLASSSIGTPSTPIELYSSNWIVFLPNVIIDVKIGCLWYLVVHLDILLDLIPERLRLIDILLRRINGKASILTLLRTLLTNVIAPVQIDSNNVSNISSCNVLDLWIDMIDRINRVYVEKSPNRPLLDQSDIYSVLSLFSTIVSISSIGSTITHHRSLSIASNDTTLDDNHQTKTLKFATSIVIEYIRSLNCFNIPVDYFIYELLVNLLVKNNQFFQLQQLIQYQVLTDSLKLACLLLSLSNKQQPTTQIALDMLKRLTNANEEIVEILLGNNFVVEALQFCIDHLPITRTLARKLLESALKSDELLSSTTSNQKILFFTVYSFFEEYFLRATTISALAQSANSDEQKDDLELFKSLFNLHFRNSETDATNIQ</sequence>
<organism evidence="5 6">
    <name type="scientific">Rotaria magnacalcarata</name>
    <dbReference type="NCBI Taxonomy" id="392030"/>
    <lineage>
        <taxon>Eukaryota</taxon>
        <taxon>Metazoa</taxon>
        <taxon>Spiralia</taxon>
        <taxon>Gnathifera</taxon>
        <taxon>Rotifera</taxon>
        <taxon>Eurotatoria</taxon>
        <taxon>Bdelloidea</taxon>
        <taxon>Philodinida</taxon>
        <taxon>Philodinidae</taxon>
        <taxon>Rotaria</taxon>
    </lineage>
</organism>
<feature type="domain" description="Mic1" evidence="2">
    <location>
        <begin position="927"/>
        <end position="1089"/>
    </location>
</feature>
<comment type="caution">
    <text evidence="5">The sequence shown here is derived from an EMBL/GenBank/DDBJ whole genome shotgun (WGS) entry which is preliminary data.</text>
</comment>
<dbReference type="EMBL" id="CAJOBI010000145">
    <property type="protein sequence ID" value="CAF3798417.1"/>
    <property type="molecule type" value="Genomic_DNA"/>
</dbReference>
<dbReference type="PANTHER" id="PTHR12897">
    <property type="entry name" value="COLON CANCER-ASSOCIATED PROTEIN MIC1"/>
    <property type="match status" value="1"/>
</dbReference>
<keyword evidence="1" id="KW-0812">Transmembrane</keyword>
<protein>
    <submittedName>
        <fullName evidence="5">Uncharacterized protein</fullName>
    </submittedName>
</protein>
<dbReference type="GO" id="GO:0005765">
    <property type="term" value="C:lysosomal membrane"/>
    <property type="evidence" value="ECO:0007669"/>
    <property type="project" value="TreeGrafter"/>
</dbReference>
<dbReference type="GO" id="GO:0010506">
    <property type="term" value="P:regulation of autophagy"/>
    <property type="evidence" value="ECO:0007669"/>
    <property type="project" value="InterPro"/>
</dbReference>
<dbReference type="Proteomes" id="UP000676336">
    <property type="component" value="Unassembled WGS sequence"/>
</dbReference>
<dbReference type="InterPro" id="IPR009755">
    <property type="entry name" value="RMC1_C"/>
</dbReference>
<proteinExistence type="predicted"/>
<keyword evidence="1" id="KW-1133">Transmembrane helix</keyword>
<dbReference type="Pfam" id="PF03311">
    <property type="entry name" value="Cornichon"/>
    <property type="match status" value="1"/>
</dbReference>
<feature type="transmembrane region" description="Helical" evidence="1">
    <location>
        <begin position="7"/>
        <end position="29"/>
    </location>
</feature>
<keyword evidence="1" id="KW-0472">Membrane</keyword>
<evidence type="ECO:0000313" key="6">
    <source>
        <dbReference type="Proteomes" id="UP000676336"/>
    </source>
</evidence>
<dbReference type="AlphaFoldDB" id="A0A8S2J8U9"/>
<evidence type="ECO:0000256" key="1">
    <source>
        <dbReference type="SAM" id="Phobius"/>
    </source>
</evidence>
<dbReference type="GO" id="GO:0016192">
    <property type="term" value="P:vesicle-mediated transport"/>
    <property type="evidence" value="ECO:0007669"/>
    <property type="project" value="InterPro"/>
</dbReference>
<dbReference type="InterPro" id="IPR012942">
    <property type="entry name" value="SRR1-like"/>
</dbReference>
<feature type="transmembrane region" description="Helical" evidence="1">
    <location>
        <begin position="60"/>
        <end position="84"/>
    </location>
</feature>
<evidence type="ECO:0000259" key="4">
    <source>
        <dbReference type="Pfam" id="PF21029"/>
    </source>
</evidence>
<dbReference type="InterPro" id="IPR049040">
    <property type="entry name" value="RMC1_N"/>
</dbReference>
<accession>A0A8S2J8U9</accession>
<evidence type="ECO:0000259" key="2">
    <source>
        <dbReference type="Pfam" id="PF07035"/>
    </source>
</evidence>
<dbReference type="Pfam" id="PF07985">
    <property type="entry name" value="SRR1"/>
    <property type="match status" value="1"/>
</dbReference>
<dbReference type="GO" id="GO:0035658">
    <property type="term" value="C:Mon1-Ccz1 complex"/>
    <property type="evidence" value="ECO:0007669"/>
    <property type="project" value="InterPro"/>
</dbReference>
<gene>
    <name evidence="5" type="ORF">SMN809_LOCUS1035</name>
</gene>
<evidence type="ECO:0000259" key="3">
    <source>
        <dbReference type="Pfam" id="PF07985"/>
    </source>
</evidence>
<feature type="domain" description="SRR1-like" evidence="3">
    <location>
        <begin position="210"/>
        <end position="366"/>
    </location>
</feature>
<dbReference type="InterPro" id="IPR040371">
    <property type="entry name" value="RMC1"/>
</dbReference>
<dbReference type="PANTHER" id="PTHR12897:SF4">
    <property type="entry name" value="REGULATOR OF MON1-CCZ1 COMPLEX"/>
    <property type="match status" value="1"/>
</dbReference>